<evidence type="ECO:0000256" key="1">
    <source>
        <dbReference type="SAM" id="MobiDB-lite"/>
    </source>
</evidence>
<protein>
    <submittedName>
        <fullName evidence="2">Uncharacterized protein</fullName>
    </submittedName>
</protein>
<evidence type="ECO:0000313" key="2">
    <source>
        <dbReference type="EMBL" id="MCK6258640.1"/>
    </source>
</evidence>
<name>A0A9X2BFC9_9BACL</name>
<dbReference type="RefSeq" id="WP_248253894.1">
    <property type="nucleotide sequence ID" value="NZ_JAIWJX010000002.1"/>
</dbReference>
<feature type="region of interest" description="Disordered" evidence="1">
    <location>
        <begin position="1"/>
        <end position="23"/>
    </location>
</feature>
<proteinExistence type="predicted"/>
<organism evidence="2 3">
    <name type="scientific">Fictibacillus marinisediminis</name>
    <dbReference type="NCBI Taxonomy" id="2878389"/>
    <lineage>
        <taxon>Bacteria</taxon>
        <taxon>Bacillati</taxon>
        <taxon>Bacillota</taxon>
        <taxon>Bacilli</taxon>
        <taxon>Bacillales</taxon>
        <taxon>Fictibacillaceae</taxon>
        <taxon>Fictibacillus</taxon>
    </lineage>
</organism>
<gene>
    <name evidence="2" type="ORF">LCY76_18900</name>
</gene>
<accession>A0A9X2BFC9</accession>
<dbReference type="EMBL" id="JAIWJX010000002">
    <property type="protein sequence ID" value="MCK6258640.1"/>
    <property type="molecule type" value="Genomic_DNA"/>
</dbReference>
<keyword evidence="3" id="KW-1185">Reference proteome</keyword>
<dbReference type="AlphaFoldDB" id="A0A9X2BFC9"/>
<sequence length="53" mass="5825">MTSISKKAAQANSSIQEASKEQLETVQHVLEISQSLTDLTEDLNHLLSAKDNE</sequence>
<feature type="compositionally biased region" description="Polar residues" evidence="1">
    <location>
        <begin position="1"/>
        <end position="17"/>
    </location>
</feature>
<dbReference type="Proteomes" id="UP001139011">
    <property type="component" value="Unassembled WGS sequence"/>
</dbReference>
<reference evidence="2" key="1">
    <citation type="submission" date="2021-09" db="EMBL/GenBank/DDBJ databases">
        <title>Genome analysis of Fictibacillus sp. KIGAM418 isolated from marine sediment.</title>
        <authorList>
            <person name="Seo M.-J."/>
            <person name="Cho E.-S."/>
            <person name="Hwang C.Y."/>
        </authorList>
    </citation>
    <scope>NUCLEOTIDE SEQUENCE</scope>
    <source>
        <strain evidence="2">KIGAM418</strain>
    </source>
</reference>
<evidence type="ECO:0000313" key="3">
    <source>
        <dbReference type="Proteomes" id="UP001139011"/>
    </source>
</evidence>
<comment type="caution">
    <text evidence="2">The sequence shown here is derived from an EMBL/GenBank/DDBJ whole genome shotgun (WGS) entry which is preliminary data.</text>
</comment>